<evidence type="ECO:0000256" key="2">
    <source>
        <dbReference type="ARBA" id="ARBA00011881"/>
    </source>
</evidence>
<evidence type="ECO:0000313" key="9">
    <source>
        <dbReference type="Proteomes" id="UP000553209"/>
    </source>
</evidence>
<feature type="binding site" evidence="7">
    <location>
        <position position="118"/>
    </location>
    <ligand>
        <name>substrate</name>
    </ligand>
</feature>
<dbReference type="PANTHER" id="PTHR12544">
    <property type="entry name" value="GLUTAMINASE"/>
    <property type="match status" value="1"/>
</dbReference>
<dbReference type="AlphaFoldDB" id="A0A7X6RN77"/>
<dbReference type="GO" id="GO:0006543">
    <property type="term" value="P:L-glutamine catabolic process"/>
    <property type="evidence" value="ECO:0007669"/>
    <property type="project" value="TreeGrafter"/>
</dbReference>
<dbReference type="InterPro" id="IPR015868">
    <property type="entry name" value="Glutaminase"/>
</dbReference>
<keyword evidence="9" id="KW-1185">Reference proteome</keyword>
<keyword evidence="7" id="KW-0007">Acetylation</keyword>
<dbReference type="GO" id="GO:0004359">
    <property type="term" value="F:glutaminase activity"/>
    <property type="evidence" value="ECO:0007669"/>
    <property type="project" value="UniProtKB-UniRule"/>
</dbReference>
<evidence type="ECO:0000256" key="7">
    <source>
        <dbReference type="HAMAP-Rule" id="MF_00313"/>
    </source>
</evidence>
<comment type="catalytic activity">
    <reaction evidence="5 7">
        <text>L-glutamine + H2O = L-glutamate + NH4(+)</text>
        <dbReference type="Rhea" id="RHEA:15889"/>
        <dbReference type="ChEBI" id="CHEBI:15377"/>
        <dbReference type="ChEBI" id="CHEBI:28938"/>
        <dbReference type="ChEBI" id="CHEBI:29985"/>
        <dbReference type="ChEBI" id="CHEBI:58359"/>
        <dbReference type="EC" id="3.5.1.2"/>
    </reaction>
</comment>
<evidence type="ECO:0000313" key="8">
    <source>
        <dbReference type="EMBL" id="NKY96188.1"/>
    </source>
</evidence>
<gene>
    <name evidence="7" type="primary">glsA</name>
    <name evidence="8" type="ORF">HGB44_00630</name>
</gene>
<keyword evidence="4 7" id="KW-0378">Hydrolase</keyword>
<dbReference type="FunFam" id="3.40.710.10:FF:000005">
    <property type="entry name" value="Glutaminase"/>
    <property type="match status" value="1"/>
</dbReference>
<dbReference type="Gene3D" id="3.40.710.10">
    <property type="entry name" value="DD-peptidase/beta-lactamase superfamily"/>
    <property type="match status" value="1"/>
</dbReference>
<dbReference type="EC" id="3.5.1.2" evidence="3 7"/>
<dbReference type="Pfam" id="PF04960">
    <property type="entry name" value="Glutaminase"/>
    <property type="match status" value="1"/>
</dbReference>
<evidence type="ECO:0000256" key="4">
    <source>
        <dbReference type="ARBA" id="ARBA00022801"/>
    </source>
</evidence>
<feature type="binding site" evidence="7">
    <location>
        <position position="244"/>
    </location>
    <ligand>
        <name>substrate</name>
    </ligand>
</feature>
<sequence>MSDYHDYGEVLDAVMERVRSHIGEGRVADYIPELARVDPDEFGFSVATVDGDLYSVGDHSGTRFSMQSITKVFTLALVMSRSGDSVWKRVHREPSGTSFNSLYQLEFESGVPRNPMINPGALIVTDQLLTDTGDAVGALGELLCAETGDPDLHADNLVARSEDEHGDRNRALAYLMSSFGNMHNPVPDVLDHYFRQCAITVSCEELARAGLLLARHGRRADGSQLLSRSDARRIMAVMLTCGTYDAAGEFAYRVGLPCKSGVGGGILAIVPGRCSVAAWGPGLDSKGNSATAALALEAFTDITNCSVF</sequence>
<comment type="caution">
    <text evidence="8">The sequence shown here is derived from an EMBL/GenBank/DDBJ whole genome shotgun (WGS) entry which is preliminary data.</text>
</comment>
<reference evidence="8 9" key="1">
    <citation type="submission" date="2020-04" db="EMBL/GenBank/DDBJ databases">
        <title>MicrobeNet Type strains.</title>
        <authorList>
            <person name="Nicholson A.C."/>
        </authorList>
    </citation>
    <scope>NUCLEOTIDE SEQUENCE [LARGE SCALE GENOMIC DNA]</scope>
    <source>
        <strain evidence="8 9">ATCC 23612</strain>
    </source>
</reference>
<dbReference type="EMBL" id="JAAXPG010000001">
    <property type="protein sequence ID" value="NKY96188.1"/>
    <property type="molecule type" value="Genomic_DNA"/>
</dbReference>
<feature type="binding site" evidence="7">
    <location>
        <position position="262"/>
    </location>
    <ligand>
        <name>substrate</name>
    </ligand>
</feature>
<dbReference type="NCBIfam" id="TIGR03814">
    <property type="entry name" value="Gln_ase"/>
    <property type="match status" value="1"/>
</dbReference>
<accession>A0A7X6RN77</accession>
<evidence type="ECO:0000256" key="6">
    <source>
        <dbReference type="ARBA" id="ARBA00070405"/>
    </source>
</evidence>
<dbReference type="InterPro" id="IPR012338">
    <property type="entry name" value="Beta-lactam/transpept-like"/>
</dbReference>
<evidence type="ECO:0000256" key="3">
    <source>
        <dbReference type="ARBA" id="ARBA00012918"/>
    </source>
</evidence>
<dbReference type="Proteomes" id="UP000553209">
    <property type="component" value="Unassembled WGS sequence"/>
</dbReference>
<evidence type="ECO:0000256" key="5">
    <source>
        <dbReference type="ARBA" id="ARBA00049534"/>
    </source>
</evidence>
<dbReference type="NCBIfam" id="NF002133">
    <property type="entry name" value="PRK00971.1-2"/>
    <property type="match status" value="1"/>
</dbReference>
<comment type="subunit">
    <text evidence="2 7">Homotetramer.</text>
</comment>
<organism evidence="8 9">
    <name type="scientific">Nocardiopsis alborubida</name>
    <dbReference type="NCBI Taxonomy" id="146802"/>
    <lineage>
        <taxon>Bacteria</taxon>
        <taxon>Bacillati</taxon>
        <taxon>Actinomycetota</taxon>
        <taxon>Actinomycetes</taxon>
        <taxon>Streptosporangiales</taxon>
        <taxon>Nocardiopsidaceae</taxon>
        <taxon>Nocardiopsis</taxon>
    </lineage>
</organism>
<proteinExistence type="inferred from homology"/>
<name>A0A7X6RN77_9ACTN</name>
<feature type="binding site" evidence="7">
    <location>
        <position position="162"/>
    </location>
    <ligand>
        <name>substrate</name>
    </ligand>
</feature>
<feature type="binding site" evidence="7">
    <location>
        <position position="193"/>
    </location>
    <ligand>
        <name>substrate</name>
    </ligand>
</feature>
<dbReference type="RefSeq" id="WP_061081593.1">
    <property type="nucleotide sequence ID" value="NZ_JAAXPG010000001.1"/>
</dbReference>
<dbReference type="GO" id="GO:0006537">
    <property type="term" value="P:glutamate biosynthetic process"/>
    <property type="evidence" value="ECO:0007669"/>
    <property type="project" value="TreeGrafter"/>
</dbReference>
<dbReference type="PANTHER" id="PTHR12544:SF29">
    <property type="entry name" value="GLUTAMINASE"/>
    <property type="match status" value="1"/>
</dbReference>
<dbReference type="HAMAP" id="MF_00313">
    <property type="entry name" value="Glutaminase"/>
    <property type="match status" value="1"/>
</dbReference>
<feature type="binding site" evidence="7">
    <location>
        <position position="169"/>
    </location>
    <ligand>
        <name>substrate</name>
    </ligand>
</feature>
<evidence type="ECO:0000256" key="1">
    <source>
        <dbReference type="ARBA" id="ARBA00011076"/>
    </source>
</evidence>
<comment type="similarity">
    <text evidence="1 7">Belongs to the glutaminase family.</text>
</comment>
<feature type="binding site" evidence="7">
    <location>
        <position position="68"/>
    </location>
    <ligand>
        <name>substrate</name>
    </ligand>
</feature>
<protein>
    <recommendedName>
        <fullName evidence="6 7">Glutaminase</fullName>
        <ecNumber evidence="3 7">3.5.1.2</ecNumber>
    </recommendedName>
</protein>
<dbReference type="SUPFAM" id="SSF56601">
    <property type="entry name" value="beta-lactamase/transpeptidase-like"/>
    <property type="match status" value="1"/>
</dbReference>